<dbReference type="AlphaFoldDB" id="A0A6I9QXT7"/>
<evidence type="ECO:0000256" key="12">
    <source>
        <dbReference type="PROSITE-ProRule" id="PRU10141"/>
    </source>
</evidence>
<evidence type="ECO:0000256" key="1">
    <source>
        <dbReference type="ARBA" id="ARBA00022527"/>
    </source>
</evidence>
<evidence type="ECO:0000256" key="13">
    <source>
        <dbReference type="RuleBase" id="RU000304"/>
    </source>
</evidence>
<evidence type="ECO:0000259" key="14">
    <source>
        <dbReference type="PROSITE" id="PS50011"/>
    </source>
</evidence>
<dbReference type="Pfam" id="PF00069">
    <property type="entry name" value="Pkinase"/>
    <property type="match status" value="1"/>
</dbReference>
<comment type="similarity">
    <text evidence="7">Belongs to the protein kinase superfamily. STE Ser/Thr protein kinase family. MAP kinase kinase subfamily.</text>
</comment>
<evidence type="ECO:0000256" key="2">
    <source>
        <dbReference type="ARBA" id="ARBA00022553"/>
    </source>
</evidence>
<gene>
    <name evidence="16" type="primary">LOC105041120</name>
</gene>
<keyword evidence="5 16" id="KW-0418">Kinase</keyword>
<protein>
    <recommendedName>
        <fullName evidence="8">mitogen-activated protein kinase kinase</fullName>
        <ecNumber evidence="8">2.7.12.2</ecNumber>
    </recommendedName>
</protein>
<sequence>MAVVRQRRVNLTLELPLPDSASATGDCRLRLPLPAPPAVAASASASTSEHRLSDFEKLQVLGHGNGGTVYKVRHRRTAAVYALKLLHTDTDASLRRQVSREVEILRHTDSPFVVRFHGVILPPSGDVAVLLEQMDAGSLDSLLRRRGNRPFPEPALAEIARQALHGLAYLHSHQIVHRDLKPSNLLVNRSGEVKIADFGVGKILRRSLDPCLSYVGTCAYMSPERFDPESYGGDYDPYAADVWSLGLAVLELYLGHFPLLPAGQRPDWAALMCAICFGEPPAPPPEGEASEDFRGFIGCCLQKESGKRWSVAELLGHPFVAGRDRSESARALRDLIAETAES</sequence>
<dbReference type="SMART" id="SM00220">
    <property type="entry name" value="S_TKc"/>
    <property type="match status" value="1"/>
</dbReference>
<dbReference type="OrthoDB" id="8693905at2759"/>
<dbReference type="InterPro" id="IPR011009">
    <property type="entry name" value="Kinase-like_dom_sf"/>
</dbReference>
<name>A0A6I9QXT7_ELAGV</name>
<evidence type="ECO:0000256" key="11">
    <source>
        <dbReference type="ARBA" id="ARBA00051693"/>
    </source>
</evidence>
<feature type="binding site" evidence="12">
    <location>
        <position position="84"/>
    </location>
    <ligand>
        <name>ATP</name>
        <dbReference type="ChEBI" id="CHEBI:30616"/>
    </ligand>
</feature>
<evidence type="ECO:0000256" key="6">
    <source>
        <dbReference type="ARBA" id="ARBA00022840"/>
    </source>
</evidence>
<keyword evidence="15" id="KW-1185">Reference proteome</keyword>
<comment type="catalytic activity">
    <reaction evidence="9">
        <text>L-seryl-[protein] + ATP = O-phospho-L-seryl-[protein] + ADP + H(+)</text>
        <dbReference type="Rhea" id="RHEA:17989"/>
        <dbReference type="Rhea" id="RHEA-COMP:9863"/>
        <dbReference type="Rhea" id="RHEA-COMP:11604"/>
        <dbReference type="ChEBI" id="CHEBI:15378"/>
        <dbReference type="ChEBI" id="CHEBI:29999"/>
        <dbReference type="ChEBI" id="CHEBI:30616"/>
        <dbReference type="ChEBI" id="CHEBI:83421"/>
        <dbReference type="ChEBI" id="CHEBI:456216"/>
        <dbReference type="EC" id="2.7.12.2"/>
    </reaction>
</comment>
<evidence type="ECO:0000256" key="3">
    <source>
        <dbReference type="ARBA" id="ARBA00022679"/>
    </source>
</evidence>
<keyword evidence="4 12" id="KW-0547">Nucleotide-binding</keyword>
<dbReference type="InParanoid" id="A0A6I9QXT7"/>
<comment type="catalytic activity">
    <reaction evidence="11">
        <text>L-tyrosyl-[protein] + ATP = O-phospho-L-tyrosyl-[protein] + ADP + H(+)</text>
        <dbReference type="Rhea" id="RHEA:10596"/>
        <dbReference type="Rhea" id="RHEA-COMP:10136"/>
        <dbReference type="Rhea" id="RHEA-COMP:20101"/>
        <dbReference type="ChEBI" id="CHEBI:15378"/>
        <dbReference type="ChEBI" id="CHEBI:30616"/>
        <dbReference type="ChEBI" id="CHEBI:46858"/>
        <dbReference type="ChEBI" id="CHEBI:61978"/>
        <dbReference type="ChEBI" id="CHEBI:456216"/>
        <dbReference type="EC" id="2.7.12.2"/>
    </reaction>
</comment>
<dbReference type="Proteomes" id="UP000504607">
    <property type="component" value="Chromosome 3"/>
</dbReference>
<dbReference type="PANTHER" id="PTHR48013:SF9">
    <property type="entry name" value="DUAL SPECIFICITY MITOGEN-ACTIVATED PROTEIN KINASE KINASE 5"/>
    <property type="match status" value="1"/>
</dbReference>
<reference evidence="16" key="1">
    <citation type="submission" date="2025-08" db="UniProtKB">
        <authorList>
            <consortium name="RefSeq"/>
        </authorList>
    </citation>
    <scope>IDENTIFICATION</scope>
</reference>
<dbReference type="GO" id="GO:0004674">
    <property type="term" value="F:protein serine/threonine kinase activity"/>
    <property type="evidence" value="ECO:0007669"/>
    <property type="project" value="UniProtKB-KW"/>
</dbReference>
<keyword evidence="2" id="KW-0597">Phosphoprotein</keyword>
<proteinExistence type="inferred from homology"/>
<keyword evidence="6 12" id="KW-0067">ATP-binding</keyword>
<comment type="catalytic activity">
    <reaction evidence="10">
        <text>L-threonyl-[protein] + ATP = O-phospho-L-threonyl-[protein] + ADP + H(+)</text>
        <dbReference type="Rhea" id="RHEA:46608"/>
        <dbReference type="Rhea" id="RHEA-COMP:11060"/>
        <dbReference type="Rhea" id="RHEA-COMP:11605"/>
        <dbReference type="ChEBI" id="CHEBI:15378"/>
        <dbReference type="ChEBI" id="CHEBI:30013"/>
        <dbReference type="ChEBI" id="CHEBI:30616"/>
        <dbReference type="ChEBI" id="CHEBI:61977"/>
        <dbReference type="ChEBI" id="CHEBI:456216"/>
        <dbReference type="EC" id="2.7.12.2"/>
    </reaction>
</comment>
<dbReference type="FunCoup" id="A0A6I9QXT7">
    <property type="interactions" value="330"/>
</dbReference>
<evidence type="ECO:0000313" key="15">
    <source>
        <dbReference type="Proteomes" id="UP000504607"/>
    </source>
</evidence>
<evidence type="ECO:0000313" key="16">
    <source>
        <dbReference type="RefSeq" id="XP_010916240.1"/>
    </source>
</evidence>
<dbReference type="PROSITE" id="PS00107">
    <property type="entry name" value="PROTEIN_KINASE_ATP"/>
    <property type="match status" value="1"/>
</dbReference>
<dbReference type="FunFam" id="1.10.510.10:FF:000350">
    <property type="entry name" value="Mitogen-activated protein kinase 2"/>
    <property type="match status" value="1"/>
</dbReference>
<evidence type="ECO:0000256" key="7">
    <source>
        <dbReference type="ARBA" id="ARBA00038035"/>
    </source>
</evidence>
<dbReference type="SUPFAM" id="SSF56112">
    <property type="entry name" value="Protein kinase-like (PK-like)"/>
    <property type="match status" value="1"/>
</dbReference>
<dbReference type="PROSITE" id="PS50011">
    <property type="entry name" value="PROTEIN_KINASE_DOM"/>
    <property type="match status" value="1"/>
</dbReference>
<dbReference type="Gene3D" id="1.10.510.10">
    <property type="entry name" value="Transferase(Phosphotransferase) domain 1"/>
    <property type="match status" value="1"/>
</dbReference>
<organism evidence="15 16">
    <name type="scientific">Elaeis guineensis var. tenera</name>
    <name type="common">Oil palm</name>
    <dbReference type="NCBI Taxonomy" id="51953"/>
    <lineage>
        <taxon>Eukaryota</taxon>
        <taxon>Viridiplantae</taxon>
        <taxon>Streptophyta</taxon>
        <taxon>Embryophyta</taxon>
        <taxon>Tracheophyta</taxon>
        <taxon>Spermatophyta</taxon>
        <taxon>Magnoliopsida</taxon>
        <taxon>Liliopsida</taxon>
        <taxon>Arecaceae</taxon>
        <taxon>Arecoideae</taxon>
        <taxon>Cocoseae</taxon>
        <taxon>Elaeidinae</taxon>
        <taxon>Elaeis</taxon>
    </lineage>
</organism>
<evidence type="ECO:0000256" key="8">
    <source>
        <dbReference type="ARBA" id="ARBA00038999"/>
    </source>
</evidence>
<dbReference type="GO" id="GO:0004708">
    <property type="term" value="F:MAP kinase kinase activity"/>
    <property type="evidence" value="ECO:0007669"/>
    <property type="project" value="UniProtKB-EC"/>
</dbReference>
<dbReference type="PANTHER" id="PTHR48013">
    <property type="entry name" value="DUAL SPECIFICITY MITOGEN-ACTIVATED PROTEIN KINASE KINASE 5-RELATED"/>
    <property type="match status" value="1"/>
</dbReference>
<accession>A0A6I9QXT7</accession>
<dbReference type="GO" id="GO:0006950">
    <property type="term" value="P:response to stress"/>
    <property type="evidence" value="ECO:0007669"/>
    <property type="project" value="UniProtKB-ARBA"/>
</dbReference>
<dbReference type="PROSITE" id="PS00108">
    <property type="entry name" value="PROTEIN_KINASE_ST"/>
    <property type="match status" value="1"/>
</dbReference>
<evidence type="ECO:0000256" key="10">
    <source>
        <dbReference type="ARBA" id="ARBA00049299"/>
    </source>
</evidence>
<dbReference type="InterPro" id="IPR008271">
    <property type="entry name" value="Ser/Thr_kinase_AS"/>
</dbReference>
<dbReference type="InterPro" id="IPR017441">
    <property type="entry name" value="Protein_kinase_ATP_BS"/>
</dbReference>
<feature type="domain" description="Protein kinase" evidence="14">
    <location>
        <begin position="55"/>
        <end position="320"/>
    </location>
</feature>
<dbReference type="GO" id="GO:0005524">
    <property type="term" value="F:ATP binding"/>
    <property type="evidence" value="ECO:0007669"/>
    <property type="project" value="UniProtKB-UniRule"/>
</dbReference>
<dbReference type="RefSeq" id="XP_010916240.1">
    <property type="nucleotide sequence ID" value="XM_010917938.3"/>
</dbReference>
<evidence type="ECO:0000256" key="5">
    <source>
        <dbReference type="ARBA" id="ARBA00022777"/>
    </source>
</evidence>
<dbReference type="GO" id="GO:0051707">
    <property type="term" value="P:response to other organism"/>
    <property type="evidence" value="ECO:0007669"/>
    <property type="project" value="UniProtKB-ARBA"/>
</dbReference>
<dbReference type="GeneID" id="105041120"/>
<dbReference type="KEGG" id="egu:105041120"/>
<evidence type="ECO:0000256" key="4">
    <source>
        <dbReference type="ARBA" id="ARBA00022741"/>
    </source>
</evidence>
<keyword evidence="3" id="KW-0808">Transferase</keyword>
<evidence type="ECO:0000256" key="9">
    <source>
        <dbReference type="ARBA" id="ARBA00049014"/>
    </source>
</evidence>
<keyword evidence="1 13" id="KW-0723">Serine/threonine-protein kinase</keyword>
<dbReference type="CDD" id="cd06623">
    <property type="entry name" value="PKc_MAPKK_plant_like"/>
    <property type="match status" value="1"/>
</dbReference>
<dbReference type="InterPro" id="IPR000719">
    <property type="entry name" value="Prot_kinase_dom"/>
</dbReference>
<dbReference type="Gene3D" id="3.30.200.20">
    <property type="entry name" value="Phosphorylase Kinase, domain 1"/>
    <property type="match status" value="1"/>
</dbReference>
<dbReference type="EC" id="2.7.12.2" evidence="8"/>